<evidence type="ECO:0000313" key="6">
    <source>
        <dbReference type="EMBL" id="MCY1082741.1"/>
    </source>
</evidence>
<feature type="domain" description="HTH lysR-type" evidence="5">
    <location>
        <begin position="12"/>
        <end position="69"/>
    </location>
</feature>
<gene>
    <name evidence="6" type="ORF">OV287_50655</name>
</gene>
<evidence type="ECO:0000256" key="1">
    <source>
        <dbReference type="ARBA" id="ARBA00009437"/>
    </source>
</evidence>
<organism evidence="6 7">
    <name type="scientific">Archangium lansingense</name>
    <dbReference type="NCBI Taxonomy" id="2995310"/>
    <lineage>
        <taxon>Bacteria</taxon>
        <taxon>Pseudomonadati</taxon>
        <taxon>Myxococcota</taxon>
        <taxon>Myxococcia</taxon>
        <taxon>Myxococcales</taxon>
        <taxon>Cystobacterineae</taxon>
        <taxon>Archangiaceae</taxon>
        <taxon>Archangium</taxon>
    </lineage>
</organism>
<dbReference type="Gene3D" id="3.40.190.10">
    <property type="entry name" value="Periplasmic binding protein-like II"/>
    <property type="match status" value="2"/>
</dbReference>
<name>A0ABT4AM13_9BACT</name>
<keyword evidence="3" id="KW-0238">DNA-binding</keyword>
<dbReference type="PANTHER" id="PTHR30118">
    <property type="entry name" value="HTH-TYPE TRANSCRIPTIONAL REGULATOR LEUO-RELATED"/>
    <property type="match status" value="1"/>
</dbReference>
<dbReference type="InterPro" id="IPR050389">
    <property type="entry name" value="LysR-type_TF"/>
</dbReference>
<dbReference type="InterPro" id="IPR036390">
    <property type="entry name" value="WH_DNA-bd_sf"/>
</dbReference>
<dbReference type="InterPro" id="IPR000847">
    <property type="entry name" value="LysR_HTH_N"/>
</dbReference>
<evidence type="ECO:0000313" key="7">
    <source>
        <dbReference type="Proteomes" id="UP001207654"/>
    </source>
</evidence>
<accession>A0ABT4AM13</accession>
<dbReference type="PROSITE" id="PS50931">
    <property type="entry name" value="HTH_LYSR"/>
    <property type="match status" value="1"/>
</dbReference>
<dbReference type="InterPro" id="IPR005119">
    <property type="entry name" value="LysR_subst-bd"/>
</dbReference>
<comment type="similarity">
    <text evidence="1">Belongs to the LysR transcriptional regulatory family.</text>
</comment>
<dbReference type="RefSeq" id="WP_267541299.1">
    <property type="nucleotide sequence ID" value="NZ_JAPNKA010000001.1"/>
</dbReference>
<evidence type="ECO:0000256" key="3">
    <source>
        <dbReference type="ARBA" id="ARBA00023125"/>
    </source>
</evidence>
<reference evidence="6 7" key="1">
    <citation type="submission" date="2022-11" db="EMBL/GenBank/DDBJ databases">
        <title>Minimal conservation of predation-associated metabolite biosynthetic gene clusters underscores biosynthetic potential of Myxococcota including descriptions for ten novel species: Archangium lansinium sp. nov., Myxococcus landrumus sp. nov., Nannocystis bai.</title>
        <authorList>
            <person name="Ahearne A."/>
            <person name="Stevens C."/>
            <person name="Phillips K."/>
        </authorList>
    </citation>
    <scope>NUCLEOTIDE SEQUENCE [LARGE SCALE GENOMIC DNA]</scope>
    <source>
        <strain evidence="6 7">MIWBW</strain>
    </source>
</reference>
<evidence type="ECO:0000256" key="4">
    <source>
        <dbReference type="ARBA" id="ARBA00023163"/>
    </source>
</evidence>
<evidence type="ECO:0000256" key="2">
    <source>
        <dbReference type="ARBA" id="ARBA00023015"/>
    </source>
</evidence>
<dbReference type="PANTHER" id="PTHR30118:SF15">
    <property type="entry name" value="TRANSCRIPTIONAL REGULATORY PROTEIN"/>
    <property type="match status" value="1"/>
</dbReference>
<evidence type="ECO:0000259" key="5">
    <source>
        <dbReference type="PROSITE" id="PS50931"/>
    </source>
</evidence>
<dbReference type="Proteomes" id="UP001207654">
    <property type="component" value="Unassembled WGS sequence"/>
</dbReference>
<dbReference type="InterPro" id="IPR036388">
    <property type="entry name" value="WH-like_DNA-bd_sf"/>
</dbReference>
<keyword evidence="7" id="KW-1185">Reference proteome</keyword>
<proteinExistence type="inferred from homology"/>
<comment type="caution">
    <text evidence="6">The sequence shown here is derived from an EMBL/GenBank/DDBJ whole genome shotgun (WGS) entry which is preliminary data.</text>
</comment>
<dbReference type="Pfam" id="PF00126">
    <property type="entry name" value="HTH_1"/>
    <property type="match status" value="1"/>
</dbReference>
<dbReference type="Gene3D" id="1.10.10.10">
    <property type="entry name" value="Winged helix-like DNA-binding domain superfamily/Winged helix DNA-binding domain"/>
    <property type="match status" value="1"/>
</dbReference>
<keyword evidence="4" id="KW-0804">Transcription</keyword>
<dbReference type="InterPro" id="IPR037402">
    <property type="entry name" value="YidZ_PBP2"/>
</dbReference>
<dbReference type="EMBL" id="JAPNKA010000001">
    <property type="protein sequence ID" value="MCY1082741.1"/>
    <property type="molecule type" value="Genomic_DNA"/>
</dbReference>
<keyword evidence="2" id="KW-0805">Transcription regulation</keyword>
<dbReference type="PRINTS" id="PR00039">
    <property type="entry name" value="HTHLYSR"/>
</dbReference>
<dbReference type="SUPFAM" id="SSF46785">
    <property type="entry name" value="Winged helix' DNA-binding domain"/>
    <property type="match status" value="1"/>
</dbReference>
<dbReference type="Pfam" id="PF03466">
    <property type="entry name" value="LysR_substrate"/>
    <property type="match status" value="1"/>
</dbReference>
<dbReference type="SUPFAM" id="SSF53850">
    <property type="entry name" value="Periplasmic binding protein-like II"/>
    <property type="match status" value="1"/>
</dbReference>
<protein>
    <submittedName>
        <fullName evidence="6">LysR family transcriptional regulator</fullName>
    </submittedName>
</protein>
<dbReference type="CDD" id="cd08417">
    <property type="entry name" value="PBP2_Nitroaromatics_like"/>
    <property type="match status" value="1"/>
</dbReference>
<sequence>MSDIHGVNLATFDLNLLRVLDALFIEQSVGRAAARLRLSQPATSNALARLRDALGDPLFVRGRQGMVPTERARALRGPLTLALRQLQEALVPPEDFVPETARRTFVLAASDHAQLLVLPQLAAQLANYPGVRLRVVPLPRDFPIPELESGELDLVLGVFDLAPGDRAPRGLQRQVLVRERFMLVGRRHHPALRKPQRFDLSLPQLHVSPRGGTEGGFERKTKIRRNVVLYTPHYLVAPWILASTDIIAALPERVARRFAEAFPLTLVPVEVPHEQLRVQQLWHPHRQQDPAHRWLREQVLAAARASPVEEDSTTAQSR</sequence>